<dbReference type="EMBL" id="GBXM01051853">
    <property type="protein sequence ID" value="JAH56724.1"/>
    <property type="molecule type" value="Transcribed_RNA"/>
</dbReference>
<accession>A0A0E9TSR4</accession>
<sequence length="25" mass="2843">MHQTLMHVSMPKEPSAWPPVPSKIN</sequence>
<dbReference type="AlphaFoldDB" id="A0A0E9TSR4"/>
<name>A0A0E9TSR4_ANGAN</name>
<feature type="region of interest" description="Disordered" evidence="1">
    <location>
        <begin position="1"/>
        <end position="25"/>
    </location>
</feature>
<reference evidence="2" key="2">
    <citation type="journal article" date="2015" name="Fish Shellfish Immunol.">
        <title>Early steps in the European eel (Anguilla anguilla)-Vibrio vulnificus interaction in the gills: Role of the RtxA13 toxin.</title>
        <authorList>
            <person name="Callol A."/>
            <person name="Pajuelo D."/>
            <person name="Ebbesson L."/>
            <person name="Teles M."/>
            <person name="MacKenzie S."/>
            <person name="Amaro C."/>
        </authorList>
    </citation>
    <scope>NUCLEOTIDE SEQUENCE</scope>
</reference>
<evidence type="ECO:0000313" key="2">
    <source>
        <dbReference type="EMBL" id="JAH56724.1"/>
    </source>
</evidence>
<feature type="compositionally biased region" description="Pro residues" evidence="1">
    <location>
        <begin position="16"/>
        <end position="25"/>
    </location>
</feature>
<protein>
    <submittedName>
        <fullName evidence="2">Uncharacterized protein</fullName>
    </submittedName>
</protein>
<evidence type="ECO:0000256" key="1">
    <source>
        <dbReference type="SAM" id="MobiDB-lite"/>
    </source>
</evidence>
<organism evidence="2">
    <name type="scientific">Anguilla anguilla</name>
    <name type="common">European freshwater eel</name>
    <name type="synonym">Muraena anguilla</name>
    <dbReference type="NCBI Taxonomy" id="7936"/>
    <lineage>
        <taxon>Eukaryota</taxon>
        <taxon>Metazoa</taxon>
        <taxon>Chordata</taxon>
        <taxon>Craniata</taxon>
        <taxon>Vertebrata</taxon>
        <taxon>Euteleostomi</taxon>
        <taxon>Actinopterygii</taxon>
        <taxon>Neopterygii</taxon>
        <taxon>Teleostei</taxon>
        <taxon>Anguilliformes</taxon>
        <taxon>Anguillidae</taxon>
        <taxon>Anguilla</taxon>
    </lineage>
</organism>
<reference evidence="2" key="1">
    <citation type="submission" date="2014-11" db="EMBL/GenBank/DDBJ databases">
        <authorList>
            <person name="Amaro Gonzalez C."/>
        </authorList>
    </citation>
    <scope>NUCLEOTIDE SEQUENCE</scope>
</reference>
<proteinExistence type="predicted"/>